<evidence type="ECO:0000256" key="2">
    <source>
        <dbReference type="SAM" id="Phobius"/>
    </source>
</evidence>
<protein>
    <submittedName>
        <fullName evidence="4">Histidine kinase</fullName>
    </submittedName>
</protein>
<dbReference type="SMART" id="SM00028">
    <property type="entry name" value="TPR"/>
    <property type="match status" value="3"/>
</dbReference>
<dbReference type="Pfam" id="PF06580">
    <property type="entry name" value="His_kinase"/>
    <property type="match status" value="1"/>
</dbReference>
<dbReference type="SUPFAM" id="SSF48452">
    <property type="entry name" value="TPR-like"/>
    <property type="match status" value="1"/>
</dbReference>
<feature type="transmembrane region" description="Helical" evidence="2">
    <location>
        <begin position="392"/>
        <end position="411"/>
    </location>
</feature>
<sequence length="637" mass="73805">MNIRIVFSLFFVLSLLMVMSCKQKGQTKTDQKTELNPAPKKDYLAIAISLDTLSRAEYKKRINEEERLLRSASDAYSKAFYHYFKGKKYATEKQLDSARITYEKMAGVQPGDETDLLKNYELLDLSTNYGVTVEFSVMNKILALLKKAEESESRITYHLYDLLAKAYFQNDNNKASLKYAESYYNSHPYKSHPQIKQRYYDISYLLAYRMKDYDKMMSYNVMARDLALTLHDSLAIARTYDNEAQIYDRQGQAEKALASSRAYVNYLKKTNNLNDIAYSNLATSFIRNKMMDSAIYYFKKAIVLAEKNPKGRKKPAYFNGLIDAYKAKGAYAEALNAAESAYQLQIRDLLERDAVKVAEIHEKYDTEKKDRKLNDLKKQNELSEKIILQQRWTMGLALLVFVGLLLFFYILHRQYRLKEKNTLLQSENKRLNIEQKLLQVQLNPHFIFNSIANLQSLVATGDRDEAGRYLTVFSGLLRNVLEQNRKDFISLEEEIASLDNYLLLQQMRFPGLFDYQINVDENTYTPDILIPPMLIQPFVENAIEHGFRNIDYKGLLSISFHIEDGVMNIKVDDDGTGLINKEPPSPKKQSLASIILKERLDLLFTSTGQEAKYEIEDKKHKKEHGVTVHIIIPEIKE</sequence>
<dbReference type="GO" id="GO:0016020">
    <property type="term" value="C:membrane"/>
    <property type="evidence" value="ECO:0007669"/>
    <property type="project" value="InterPro"/>
</dbReference>
<dbReference type="PANTHER" id="PTHR34220:SF7">
    <property type="entry name" value="SENSOR HISTIDINE KINASE YPDA"/>
    <property type="match status" value="1"/>
</dbReference>
<dbReference type="InterPro" id="IPR050640">
    <property type="entry name" value="Bact_2-comp_sensor_kinase"/>
</dbReference>
<dbReference type="InterPro" id="IPR019734">
    <property type="entry name" value="TPR_rpt"/>
</dbReference>
<keyword evidence="4" id="KW-0808">Transferase</keyword>
<accession>A0A1M5BI65</accession>
<evidence type="ECO:0000259" key="3">
    <source>
        <dbReference type="Pfam" id="PF06580"/>
    </source>
</evidence>
<dbReference type="GO" id="GO:0000155">
    <property type="term" value="F:phosphorelay sensor kinase activity"/>
    <property type="evidence" value="ECO:0007669"/>
    <property type="project" value="InterPro"/>
</dbReference>
<keyword evidence="1" id="KW-0802">TPR repeat</keyword>
<proteinExistence type="predicted"/>
<dbReference type="SUPFAM" id="SSF55874">
    <property type="entry name" value="ATPase domain of HSP90 chaperone/DNA topoisomerase II/histidine kinase"/>
    <property type="match status" value="1"/>
</dbReference>
<dbReference type="AlphaFoldDB" id="A0A1M5BI65"/>
<dbReference type="OrthoDB" id="6190788at2"/>
<dbReference type="Proteomes" id="UP000184287">
    <property type="component" value="Unassembled WGS sequence"/>
</dbReference>
<dbReference type="PANTHER" id="PTHR34220">
    <property type="entry name" value="SENSOR HISTIDINE KINASE YPDA"/>
    <property type="match status" value="1"/>
</dbReference>
<feature type="repeat" description="TPR" evidence="1">
    <location>
        <begin position="275"/>
        <end position="308"/>
    </location>
</feature>
<dbReference type="InterPro" id="IPR010559">
    <property type="entry name" value="Sig_transdc_His_kin_internal"/>
</dbReference>
<keyword evidence="5" id="KW-1185">Reference proteome</keyword>
<keyword evidence="4" id="KW-0418">Kinase</keyword>
<gene>
    <name evidence="4" type="ORF">SAMN04488522_1021207</name>
</gene>
<keyword evidence="2" id="KW-0472">Membrane</keyword>
<dbReference type="EMBL" id="FQUQ01000002">
    <property type="protein sequence ID" value="SHF42155.1"/>
    <property type="molecule type" value="Genomic_DNA"/>
</dbReference>
<evidence type="ECO:0000256" key="1">
    <source>
        <dbReference type="PROSITE-ProRule" id="PRU00339"/>
    </source>
</evidence>
<keyword evidence="2" id="KW-1133">Transmembrane helix</keyword>
<name>A0A1M5BI65_9SPHI</name>
<dbReference type="STRING" id="288992.SAMN04488522_1021207"/>
<dbReference type="InterPro" id="IPR036890">
    <property type="entry name" value="HATPase_C_sf"/>
</dbReference>
<evidence type="ECO:0000313" key="5">
    <source>
        <dbReference type="Proteomes" id="UP000184287"/>
    </source>
</evidence>
<dbReference type="InterPro" id="IPR011990">
    <property type="entry name" value="TPR-like_helical_dom_sf"/>
</dbReference>
<organism evidence="4 5">
    <name type="scientific">Pedobacter caeni</name>
    <dbReference type="NCBI Taxonomy" id="288992"/>
    <lineage>
        <taxon>Bacteria</taxon>
        <taxon>Pseudomonadati</taxon>
        <taxon>Bacteroidota</taxon>
        <taxon>Sphingobacteriia</taxon>
        <taxon>Sphingobacteriales</taxon>
        <taxon>Sphingobacteriaceae</taxon>
        <taxon>Pedobacter</taxon>
    </lineage>
</organism>
<evidence type="ECO:0000313" key="4">
    <source>
        <dbReference type="EMBL" id="SHF42155.1"/>
    </source>
</evidence>
<dbReference type="Gene3D" id="1.25.40.10">
    <property type="entry name" value="Tetratricopeptide repeat domain"/>
    <property type="match status" value="1"/>
</dbReference>
<feature type="domain" description="Signal transduction histidine kinase internal region" evidence="3">
    <location>
        <begin position="434"/>
        <end position="510"/>
    </location>
</feature>
<dbReference type="RefSeq" id="WP_073231498.1">
    <property type="nucleotide sequence ID" value="NZ_FQUQ01000002.1"/>
</dbReference>
<keyword evidence="2" id="KW-0812">Transmembrane</keyword>
<dbReference type="PROSITE" id="PS51257">
    <property type="entry name" value="PROKAR_LIPOPROTEIN"/>
    <property type="match status" value="1"/>
</dbReference>
<reference evidence="5" key="1">
    <citation type="submission" date="2016-11" db="EMBL/GenBank/DDBJ databases">
        <authorList>
            <person name="Varghese N."/>
            <person name="Submissions S."/>
        </authorList>
    </citation>
    <scope>NUCLEOTIDE SEQUENCE [LARGE SCALE GENOMIC DNA]</scope>
    <source>
        <strain evidence="5">DSM 16990</strain>
    </source>
</reference>
<dbReference type="Gene3D" id="3.30.565.10">
    <property type="entry name" value="Histidine kinase-like ATPase, C-terminal domain"/>
    <property type="match status" value="1"/>
</dbReference>
<dbReference type="PROSITE" id="PS50005">
    <property type="entry name" value="TPR"/>
    <property type="match status" value="1"/>
</dbReference>